<feature type="transmembrane region" description="Helical" evidence="1">
    <location>
        <begin position="49"/>
        <end position="67"/>
    </location>
</feature>
<reference evidence="2 3" key="1">
    <citation type="submission" date="2023-05" db="EMBL/GenBank/DDBJ databases">
        <title>Comparative genomics reveals the evidence of polycyclic aromatic hydrocarbons degradation in moderately halophilic genus Pontibacillus.</title>
        <authorList>
            <person name="Yang H."/>
            <person name="Qian Z."/>
        </authorList>
    </citation>
    <scope>NUCLEOTIDE SEQUENCE [LARGE SCALE GENOMIC DNA]</scope>
    <source>
        <strain evidence="3">HN14</strain>
    </source>
</reference>
<accession>A0ABY8V084</accession>
<organism evidence="2 3">
    <name type="scientific">Pontibacillus chungwhensis</name>
    <dbReference type="NCBI Taxonomy" id="265426"/>
    <lineage>
        <taxon>Bacteria</taxon>
        <taxon>Bacillati</taxon>
        <taxon>Bacillota</taxon>
        <taxon>Bacilli</taxon>
        <taxon>Bacillales</taxon>
        <taxon>Bacillaceae</taxon>
        <taxon>Pontibacillus</taxon>
    </lineage>
</organism>
<dbReference type="InterPro" id="IPR046664">
    <property type="entry name" value="DUF6773"/>
</dbReference>
<feature type="transmembrane region" description="Helical" evidence="1">
    <location>
        <begin position="25"/>
        <end position="43"/>
    </location>
</feature>
<dbReference type="RefSeq" id="WP_231418040.1">
    <property type="nucleotide sequence ID" value="NZ_CP126446.1"/>
</dbReference>
<keyword evidence="3" id="KW-1185">Reference proteome</keyword>
<name>A0ABY8V084_9BACI</name>
<keyword evidence="1" id="KW-0472">Membrane</keyword>
<proteinExistence type="predicted"/>
<feature type="transmembrane region" description="Helical" evidence="1">
    <location>
        <begin position="127"/>
        <end position="153"/>
    </location>
</feature>
<evidence type="ECO:0000313" key="2">
    <source>
        <dbReference type="EMBL" id="WIF99345.1"/>
    </source>
</evidence>
<dbReference type="Proteomes" id="UP001236652">
    <property type="component" value="Chromosome"/>
</dbReference>
<sequence length="174" mass="19544">MGLFNPGRVQDERVRNLQNQVYKEMYMVVLIVCGLSVALKVYQQGVVEANIGTELMIAIAGGAYYLIRASKLGIYSYEVETHDQKSRVSHDQKYLWGGILSGLLISSLFGIRSVIEYADSTGEGVLFFFLSLFGGLIIYLPLFLIIVSMPMLAKRKSDRTIEKQLEDEDDGDEM</sequence>
<gene>
    <name evidence="2" type="ORF">QNI29_06725</name>
</gene>
<dbReference type="EMBL" id="CP126446">
    <property type="protein sequence ID" value="WIF99345.1"/>
    <property type="molecule type" value="Genomic_DNA"/>
</dbReference>
<dbReference type="Pfam" id="PF20563">
    <property type="entry name" value="DUF6773"/>
    <property type="match status" value="1"/>
</dbReference>
<keyword evidence="1" id="KW-0812">Transmembrane</keyword>
<evidence type="ECO:0000313" key="3">
    <source>
        <dbReference type="Proteomes" id="UP001236652"/>
    </source>
</evidence>
<keyword evidence="1" id="KW-1133">Transmembrane helix</keyword>
<feature type="transmembrane region" description="Helical" evidence="1">
    <location>
        <begin position="94"/>
        <end position="115"/>
    </location>
</feature>
<evidence type="ECO:0000256" key="1">
    <source>
        <dbReference type="SAM" id="Phobius"/>
    </source>
</evidence>
<protein>
    <submittedName>
        <fullName evidence="2">Uncharacterized protein</fullName>
    </submittedName>
</protein>